<accession>A0AA88L4U7</accession>
<evidence type="ECO:0000256" key="2">
    <source>
        <dbReference type="ARBA" id="ARBA00022771"/>
    </source>
</evidence>
<evidence type="ECO:0000256" key="4">
    <source>
        <dbReference type="ARBA" id="ARBA00023125"/>
    </source>
</evidence>
<evidence type="ECO:0000313" key="8">
    <source>
        <dbReference type="Proteomes" id="UP001187531"/>
    </source>
</evidence>
<dbReference type="Pfam" id="PF05485">
    <property type="entry name" value="THAP"/>
    <property type="match status" value="1"/>
</dbReference>
<evidence type="ECO:0000256" key="5">
    <source>
        <dbReference type="PROSITE-ProRule" id="PRU00309"/>
    </source>
</evidence>
<evidence type="ECO:0000313" key="7">
    <source>
        <dbReference type="EMBL" id="KAK2712904.1"/>
    </source>
</evidence>
<reference evidence="7" key="1">
    <citation type="submission" date="2023-07" db="EMBL/GenBank/DDBJ databases">
        <title>Chromosome-level genome assembly of Artemia franciscana.</title>
        <authorList>
            <person name="Jo E."/>
        </authorList>
    </citation>
    <scope>NUCLEOTIDE SEQUENCE</scope>
    <source>
        <tissue evidence="7">Whole body</tissue>
    </source>
</reference>
<dbReference type="EMBL" id="JAVRJZ010000015">
    <property type="protein sequence ID" value="KAK2712904.1"/>
    <property type="molecule type" value="Genomic_DNA"/>
</dbReference>
<dbReference type="PROSITE" id="PS50950">
    <property type="entry name" value="ZF_THAP"/>
    <property type="match status" value="1"/>
</dbReference>
<dbReference type="InterPro" id="IPR006612">
    <property type="entry name" value="THAP_Znf"/>
</dbReference>
<dbReference type="PANTHER" id="PTHR10773">
    <property type="entry name" value="DNA-DIRECTED RNA POLYMERASES I, II, AND III SUBUNIT RPABC2"/>
    <property type="match status" value="1"/>
</dbReference>
<keyword evidence="3" id="KW-0862">Zinc</keyword>
<keyword evidence="2 5" id="KW-0863">Zinc-finger</keyword>
<gene>
    <name evidence="7" type="ORF">QYM36_011568</name>
</gene>
<evidence type="ECO:0000259" key="6">
    <source>
        <dbReference type="PROSITE" id="PS50950"/>
    </source>
</evidence>
<evidence type="ECO:0000256" key="1">
    <source>
        <dbReference type="ARBA" id="ARBA00022723"/>
    </source>
</evidence>
<keyword evidence="8" id="KW-1185">Reference proteome</keyword>
<dbReference type="PANTHER" id="PTHR10773:SF19">
    <property type="match status" value="1"/>
</dbReference>
<feature type="domain" description="THAP-type" evidence="6">
    <location>
        <begin position="7"/>
        <end position="103"/>
    </location>
</feature>
<dbReference type="Proteomes" id="UP001187531">
    <property type="component" value="Unassembled WGS sequence"/>
</dbReference>
<name>A0AA88L4U7_ARTSF</name>
<dbReference type="AlphaFoldDB" id="A0AA88L4U7"/>
<keyword evidence="1" id="KW-0479">Metal-binding</keyword>
<evidence type="ECO:0000256" key="3">
    <source>
        <dbReference type="ARBA" id="ARBA00022833"/>
    </source>
</evidence>
<organism evidence="7 8">
    <name type="scientific">Artemia franciscana</name>
    <name type="common">Brine shrimp</name>
    <name type="synonym">Artemia sanfranciscana</name>
    <dbReference type="NCBI Taxonomy" id="6661"/>
    <lineage>
        <taxon>Eukaryota</taxon>
        <taxon>Metazoa</taxon>
        <taxon>Ecdysozoa</taxon>
        <taxon>Arthropoda</taxon>
        <taxon>Crustacea</taxon>
        <taxon>Branchiopoda</taxon>
        <taxon>Anostraca</taxon>
        <taxon>Artemiidae</taxon>
        <taxon>Artemia</taxon>
    </lineage>
</organism>
<keyword evidence="4 5" id="KW-0238">DNA-binding</keyword>
<dbReference type="GO" id="GO:0003677">
    <property type="term" value="F:DNA binding"/>
    <property type="evidence" value="ECO:0007669"/>
    <property type="project" value="UniProtKB-UniRule"/>
</dbReference>
<dbReference type="GO" id="GO:0008270">
    <property type="term" value="F:zinc ion binding"/>
    <property type="evidence" value="ECO:0007669"/>
    <property type="project" value="UniProtKB-KW"/>
</dbReference>
<comment type="caution">
    <text evidence="7">The sequence shown here is derived from an EMBL/GenBank/DDBJ whole genome shotgun (WGS) entry which is preliminary data.</text>
</comment>
<protein>
    <recommendedName>
        <fullName evidence="6">THAP-type domain-containing protein</fullName>
    </recommendedName>
</protein>
<proteinExistence type="predicted"/>
<sequence length="365" mass="42054">MHRGPVYPERGKCAYPRCSNTARMLKDWLSQPCEAHRVIKRDCTCQRPFKLFNFPMKRNMYYPQWIENISDDQNWEPKVRQYICSLHFEDGEPTKEHPCPIPFKIYSLLLSHSPGKIGDSVSYEAQKDFGPVKRGENQKDISNHANAALNKLEDSDDDDEAGRFSDIDALQCVKTEIIEEDEPLQIAGMVSTREYIDGSDVLIKKQKIGTTNKHKHSSEIIKKARVMGTAYTGYKGKQIPERKPGGDCKCKRKCFEIINEDERLEIFNHFNGLGSKDEQDCYLQSFISLAGIKRRRSRTSTGESVKPREATFIYEIPTSSGKQQVCKLAFLSIHSVTRKRVWRLLDLLKEGETPLDRRKKKTLLE</sequence>